<evidence type="ECO:0000313" key="2">
    <source>
        <dbReference type="EMBL" id="GJE99047.1"/>
    </source>
</evidence>
<name>A0A9P3GP02_9APHY</name>
<accession>A0A9P3GP02</accession>
<feature type="region of interest" description="Disordered" evidence="1">
    <location>
        <begin position="296"/>
        <end position="325"/>
    </location>
</feature>
<feature type="region of interest" description="Disordered" evidence="1">
    <location>
        <begin position="31"/>
        <end position="53"/>
    </location>
</feature>
<feature type="compositionally biased region" description="Low complexity" evidence="1">
    <location>
        <begin position="173"/>
        <end position="186"/>
    </location>
</feature>
<feature type="compositionally biased region" description="Polar residues" evidence="1">
    <location>
        <begin position="306"/>
        <end position="322"/>
    </location>
</feature>
<feature type="compositionally biased region" description="Basic and acidic residues" evidence="1">
    <location>
        <begin position="242"/>
        <end position="255"/>
    </location>
</feature>
<dbReference type="AlphaFoldDB" id="A0A9P3GP02"/>
<dbReference type="OrthoDB" id="3061698at2759"/>
<dbReference type="EMBL" id="BPQB01000099">
    <property type="protein sequence ID" value="GJE99047.1"/>
    <property type="molecule type" value="Genomic_DNA"/>
</dbReference>
<feature type="compositionally biased region" description="Basic and acidic residues" evidence="1">
    <location>
        <begin position="198"/>
        <end position="217"/>
    </location>
</feature>
<evidence type="ECO:0000313" key="3">
    <source>
        <dbReference type="Proteomes" id="UP000703269"/>
    </source>
</evidence>
<sequence length="368" mass="39693">MTKHILPKGPVTPLMRRFLRDVFRPTVALGKRRARDDERENLAPEPWTPTKPAGHCVALQNEDTDEDAVVITALSAVPFCCHADLLTMARPALVAAADAMNARLPHALHIDTGAAQPDAGIRAAIEQRVGIRAAVPRAPKRARSHSLDVSYDDGAEASTARTVCPPSPVSPLAARNRSNASAASRSMLAWLREESDEERPADRPSKRRRTADPRETTPTRPAARPRARRSEPLAPLPVRAAHKLDRSQSHRLPDRAFADAHRNVTVARPGRRARAQSAVLTSTPRVRRWVPKAGRAEGAAADDSFGSPSSVISAATTASCDSPSRMERVSGWLEGRAGREVEGVTAELEGLSLGLSTEGSSSDMDISY</sequence>
<reference evidence="2 3" key="1">
    <citation type="submission" date="2021-08" db="EMBL/GenBank/DDBJ databases">
        <title>Draft Genome Sequence of Phanerochaete sordida strain YK-624.</title>
        <authorList>
            <person name="Mori T."/>
            <person name="Dohra H."/>
            <person name="Suzuki T."/>
            <person name="Kawagishi H."/>
            <person name="Hirai H."/>
        </authorList>
    </citation>
    <scope>NUCLEOTIDE SEQUENCE [LARGE SCALE GENOMIC DNA]</scope>
    <source>
        <strain evidence="2 3">YK-624</strain>
    </source>
</reference>
<gene>
    <name evidence="2" type="ORF">PsYK624_152870</name>
</gene>
<keyword evidence="3" id="KW-1185">Reference proteome</keyword>
<comment type="caution">
    <text evidence="2">The sequence shown here is derived from an EMBL/GenBank/DDBJ whole genome shotgun (WGS) entry which is preliminary data.</text>
</comment>
<organism evidence="2 3">
    <name type="scientific">Phanerochaete sordida</name>
    <dbReference type="NCBI Taxonomy" id="48140"/>
    <lineage>
        <taxon>Eukaryota</taxon>
        <taxon>Fungi</taxon>
        <taxon>Dikarya</taxon>
        <taxon>Basidiomycota</taxon>
        <taxon>Agaricomycotina</taxon>
        <taxon>Agaricomycetes</taxon>
        <taxon>Polyporales</taxon>
        <taxon>Phanerochaetaceae</taxon>
        <taxon>Phanerochaete</taxon>
    </lineage>
</organism>
<dbReference type="Proteomes" id="UP000703269">
    <property type="component" value="Unassembled WGS sequence"/>
</dbReference>
<protein>
    <submittedName>
        <fullName evidence="2">Uncharacterized protein</fullName>
    </submittedName>
</protein>
<evidence type="ECO:0000256" key="1">
    <source>
        <dbReference type="SAM" id="MobiDB-lite"/>
    </source>
</evidence>
<proteinExistence type="predicted"/>
<feature type="region of interest" description="Disordered" evidence="1">
    <location>
        <begin position="136"/>
        <end position="255"/>
    </location>
</feature>